<dbReference type="AlphaFoldDB" id="A0A2Z4JAD4"/>
<dbReference type="Proteomes" id="UP000249616">
    <property type="component" value="Chromosome"/>
</dbReference>
<dbReference type="GO" id="GO:0019752">
    <property type="term" value="P:carboxylic acid metabolic process"/>
    <property type="evidence" value="ECO:0007669"/>
    <property type="project" value="UniProtKB-ARBA"/>
</dbReference>
<dbReference type="SUPFAM" id="SSF56529">
    <property type="entry name" value="FAH"/>
    <property type="match status" value="1"/>
</dbReference>
<comment type="similarity">
    <text evidence="1">Belongs to the FAH family.</text>
</comment>
<dbReference type="PANTHER" id="PTHR42796:SF4">
    <property type="entry name" value="FUMARYLACETOACETATE HYDROLASE DOMAIN-CONTAINING PROTEIN 2A"/>
    <property type="match status" value="1"/>
</dbReference>
<dbReference type="GO" id="GO:0016853">
    <property type="term" value="F:isomerase activity"/>
    <property type="evidence" value="ECO:0007669"/>
    <property type="project" value="UniProtKB-ARBA"/>
</dbReference>
<dbReference type="InterPro" id="IPR011234">
    <property type="entry name" value="Fumarylacetoacetase-like_C"/>
</dbReference>
<keyword evidence="5" id="KW-1185">Reference proteome</keyword>
<evidence type="ECO:0000313" key="4">
    <source>
        <dbReference type="EMBL" id="AWW42192.1"/>
    </source>
</evidence>
<evidence type="ECO:0000259" key="3">
    <source>
        <dbReference type="Pfam" id="PF01557"/>
    </source>
</evidence>
<evidence type="ECO:0000256" key="2">
    <source>
        <dbReference type="ARBA" id="ARBA00022723"/>
    </source>
</evidence>
<evidence type="ECO:0000256" key="1">
    <source>
        <dbReference type="ARBA" id="ARBA00010211"/>
    </source>
</evidence>
<dbReference type="RefSeq" id="WP_112441959.1">
    <property type="nucleotide sequence ID" value="NZ_CP030073.1"/>
</dbReference>
<dbReference type="FunFam" id="3.90.850.10:FF:000002">
    <property type="entry name" value="2-hydroxyhepta-2,4-diene-1,7-dioate isomerase"/>
    <property type="match status" value="1"/>
</dbReference>
<sequence>MRLVNAAGRAALVFDGRLVDVVSASAGRWSARVHELYESWDTFSQWVRRNDAQLRARAVNGPQISDVRLAAPVPFPRQVFAIGLNYREHAREGGAEIPSTPMVFTKFPSAITGPTDSVVLPSQYVDFEAELVVVIGKPAEGVGAHEAWHYVAGLTLGQDLSERAVQTAPPKPQQYSLAKSYRGFAPVGPVLATPDEFANPDDVEISCHLNGVEMQRARTSDLIFDVPHLVEYLSSIVTLLPGDLVFTGTPSGIGWVRDPRVVLRPDDVLVTSGDRIGSMRNTFTRPTK</sequence>
<evidence type="ECO:0000313" key="5">
    <source>
        <dbReference type="Proteomes" id="UP000249616"/>
    </source>
</evidence>
<dbReference type="Pfam" id="PF01557">
    <property type="entry name" value="FAA_hydrolase"/>
    <property type="match status" value="1"/>
</dbReference>
<dbReference type="InterPro" id="IPR036663">
    <property type="entry name" value="Fumarylacetoacetase_C_sf"/>
</dbReference>
<accession>A0A2Z4JAD4</accession>
<reference evidence="4 5" key="1">
    <citation type="journal article" date="2019" name="Int. J. Syst. Evol. Microbiol.">
        <title>Streptomyces cadmiisoli sp. nov., a novel actinomycete isolated from cadmium-contaminated soil.</title>
        <authorList>
            <person name="Li K."/>
            <person name="Tang X."/>
            <person name="Zhao J."/>
            <person name="Guo Y."/>
            <person name="Tang Y."/>
            <person name="Gao J."/>
        </authorList>
    </citation>
    <scope>NUCLEOTIDE SEQUENCE [LARGE SCALE GENOMIC DNA]</scope>
    <source>
        <strain evidence="4 5">ZFG47</strain>
    </source>
</reference>
<dbReference type="Gene3D" id="3.90.850.10">
    <property type="entry name" value="Fumarylacetoacetase-like, C-terminal domain"/>
    <property type="match status" value="1"/>
</dbReference>
<feature type="domain" description="Fumarylacetoacetase-like C-terminal" evidence="3">
    <location>
        <begin position="79"/>
        <end position="283"/>
    </location>
</feature>
<gene>
    <name evidence="4" type="ORF">DN051_01725</name>
</gene>
<organism evidence="4 5">
    <name type="scientific">Streptomyces cadmiisoli</name>
    <dbReference type="NCBI Taxonomy" id="2184053"/>
    <lineage>
        <taxon>Bacteria</taxon>
        <taxon>Bacillati</taxon>
        <taxon>Actinomycetota</taxon>
        <taxon>Actinomycetes</taxon>
        <taxon>Kitasatosporales</taxon>
        <taxon>Streptomycetaceae</taxon>
        <taxon>Streptomyces</taxon>
        <taxon>Streptomyces aurantiacus group</taxon>
    </lineage>
</organism>
<keyword evidence="2" id="KW-0479">Metal-binding</keyword>
<protein>
    <submittedName>
        <fullName evidence="4">Fumarylacetoacetate hydrolase</fullName>
    </submittedName>
</protein>
<proteinExistence type="inferred from homology"/>
<dbReference type="InterPro" id="IPR051121">
    <property type="entry name" value="FAH"/>
</dbReference>
<dbReference type="GO" id="GO:0046872">
    <property type="term" value="F:metal ion binding"/>
    <property type="evidence" value="ECO:0007669"/>
    <property type="project" value="UniProtKB-KW"/>
</dbReference>
<dbReference type="PANTHER" id="PTHR42796">
    <property type="entry name" value="FUMARYLACETOACETATE HYDROLASE DOMAIN-CONTAINING PROTEIN 2A-RELATED"/>
    <property type="match status" value="1"/>
</dbReference>
<name>A0A2Z4JAD4_9ACTN</name>
<dbReference type="EMBL" id="CP030073">
    <property type="protein sequence ID" value="AWW42192.1"/>
    <property type="molecule type" value="Genomic_DNA"/>
</dbReference>
<dbReference type="GO" id="GO:0016787">
    <property type="term" value="F:hydrolase activity"/>
    <property type="evidence" value="ECO:0007669"/>
    <property type="project" value="UniProtKB-KW"/>
</dbReference>
<dbReference type="KEGG" id="scad:DN051_01725"/>
<keyword evidence="4" id="KW-0378">Hydrolase</keyword>